<dbReference type="Proteomes" id="UP000820818">
    <property type="component" value="Linkage Group LG3"/>
</dbReference>
<accession>A0AAD5PZN5</accession>
<dbReference type="AlphaFoldDB" id="A0AAD5PZN5"/>
<organism evidence="1 2">
    <name type="scientific">Daphnia sinensis</name>
    <dbReference type="NCBI Taxonomy" id="1820382"/>
    <lineage>
        <taxon>Eukaryota</taxon>
        <taxon>Metazoa</taxon>
        <taxon>Ecdysozoa</taxon>
        <taxon>Arthropoda</taxon>
        <taxon>Crustacea</taxon>
        <taxon>Branchiopoda</taxon>
        <taxon>Diplostraca</taxon>
        <taxon>Cladocera</taxon>
        <taxon>Anomopoda</taxon>
        <taxon>Daphniidae</taxon>
        <taxon>Daphnia</taxon>
        <taxon>Daphnia similis group</taxon>
    </lineage>
</organism>
<reference evidence="1 2" key="1">
    <citation type="submission" date="2022-05" db="EMBL/GenBank/DDBJ databases">
        <title>A multi-omics perspective on studying reproductive biology in Daphnia sinensis.</title>
        <authorList>
            <person name="Jia J."/>
        </authorList>
    </citation>
    <scope>NUCLEOTIDE SEQUENCE [LARGE SCALE GENOMIC DNA]</scope>
    <source>
        <strain evidence="1 2">WSL</strain>
    </source>
</reference>
<dbReference type="EMBL" id="WJBH02000003">
    <property type="protein sequence ID" value="KAI9562184.1"/>
    <property type="molecule type" value="Genomic_DNA"/>
</dbReference>
<gene>
    <name evidence="1" type="ORF">GHT06_013149</name>
</gene>
<comment type="caution">
    <text evidence="1">The sequence shown here is derived from an EMBL/GenBank/DDBJ whole genome shotgun (WGS) entry which is preliminary data.</text>
</comment>
<evidence type="ECO:0000313" key="2">
    <source>
        <dbReference type="Proteomes" id="UP000820818"/>
    </source>
</evidence>
<proteinExistence type="predicted"/>
<keyword evidence="2" id="KW-1185">Reference proteome</keyword>
<name>A0AAD5PZN5_9CRUS</name>
<evidence type="ECO:0000313" key="1">
    <source>
        <dbReference type="EMBL" id="KAI9562184.1"/>
    </source>
</evidence>
<sequence>MTHCQSSHNDLCDPVINRFALRCVFHGLFSFEQIFAVNQLLSDGCVICALGIFGRDRSGQIELISHGILT</sequence>
<protein>
    <submittedName>
        <fullName evidence="1">Uncharacterized protein</fullName>
    </submittedName>
</protein>